<dbReference type="AlphaFoldDB" id="A0A9X7W280"/>
<gene>
    <name evidence="1" type="ORF">JZ786_08120</name>
</gene>
<reference evidence="1 2" key="1">
    <citation type="submission" date="2021-02" db="EMBL/GenBank/DDBJ databases">
        <title>Alicyclobacillus curvatus sp. nov. and Alicyclobacillus mengziensis sp. nov., two acidophilic bacteria isolated from acid mine drainage.</title>
        <authorList>
            <person name="Huang Y."/>
        </authorList>
    </citation>
    <scope>NUCLEOTIDE SEQUENCE [LARGE SCALE GENOMIC DNA]</scope>
    <source>
        <strain evidence="1 2">S30H14</strain>
    </source>
</reference>
<dbReference type="InterPro" id="IPR025916">
    <property type="entry name" value="YdjO"/>
</dbReference>
<sequence>MGNFGNRRKPVAEQVFADRMIWQCTACNCWSREEFIYVDEPTCPVCQSKMVHEQKHIRIE</sequence>
<dbReference type="KEGG" id="afx:JZ786_08120"/>
<dbReference type="Pfam" id="PF14169">
    <property type="entry name" value="YdjO"/>
    <property type="match status" value="1"/>
</dbReference>
<protein>
    <recommendedName>
        <fullName evidence="3">Cold-inducible protein YdjO</fullName>
    </recommendedName>
</protein>
<keyword evidence="2" id="KW-1185">Reference proteome</keyword>
<dbReference type="EMBL" id="CP071182">
    <property type="protein sequence ID" value="QSO48900.1"/>
    <property type="molecule type" value="Genomic_DNA"/>
</dbReference>
<evidence type="ECO:0000313" key="2">
    <source>
        <dbReference type="Proteomes" id="UP000663505"/>
    </source>
</evidence>
<evidence type="ECO:0008006" key="3">
    <source>
        <dbReference type="Google" id="ProtNLM"/>
    </source>
</evidence>
<organism evidence="1 2">
    <name type="scientific">Alicyclobacillus mengziensis</name>
    <dbReference type="NCBI Taxonomy" id="2931921"/>
    <lineage>
        <taxon>Bacteria</taxon>
        <taxon>Bacillati</taxon>
        <taxon>Bacillota</taxon>
        <taxon>Bacilli</taxon>
        <taxon>Bacillales</taxon>
        <taxon>Alicyclobacillaceae</taxon>
        <taxon>Alicyclobacillus</taxon>
    </lineage>
</organism>
<proteinExistence type="predicted"/>
<dbReference type="Proteomes" id="UP000663505">
    <property type="component" value="Chromosome"/>
</dbReference>
<accession>A0A9X7W280</accession>
<evidence type="ECO:0000313" key="1">
    <source>
        <dbReference type="EMBL" id="QSO48900.1"/>
    </source>
</evidence>
<name>A0A9X7W280_9BACL</name>